<proteinExistence type="predicted"/>
<dbReference type="STRING" id="1189612.A33Q_2766"/>
<protein>
    <submittedName>
        <fullName evidence="1">Uncharacterized protein</fullName>
    </submittedName>
</protein>
<evidence type="ECO:0000313" key="2">
    <source>
        <dbReference type="Proteomes" id="UP000006073"/>
    </source>
</evidence>
<dbReference type="Proteomes" id="UP000006073">
    <property type="component" value="Unassembled WGS sequence"/>
</dbReference>
<keyword evidence="2" id="KW-1185">Reference proteome</keyword>
<reference evidence="1 2" key="1">
    <citation type="journal article" date="2013" name="Genome Announc.">
        <title>Draft Genome Sequence of Indibacter alkaliphilus Strain LW1T, Isolated from Lonar Lake, a Haloalkaline Lake in the Buldana District of Maharashtra, India.</title>
        <authorList>
            <person name="Singh A."/>
            <person name="Kumar Jangir P."/>
            <person name="Sharma R."/>
            <person name="Singh A."/>
            <person name="Kumar Pinnaka A."/>
            <person name="Shivaji S."/>
        </authorList>
    </citation>
    <scope>NUCLEOTIDE SEQUENCE [LARGE SCALE GENOMIC DNA]</scope>
    <source>
        <strain evidence="2">CCUG 57479 / KCTC 22604 / LW1</strain>
    </source>
</reference>
<comment type="caution">
    <text evidence="1">The sequence shown here is derived from an EMBL/GenBank/DDBJ whole genome shotgun (WGS) entry which is preliminary data.</text>
</comment>
<dbReference type="AlphaFoldDB" id="S2E252"/>
<dbReference type="EMBL" id="ALWO02000036">
    <property type="protein sequence ID" value="EOZ96173.1"/>
    <property type="molecule type" value="Genomic_DNA"/>
</dbReference>
<accession>S2E252</accession>
<name>S2E252_INDAL</name>
<evidence type="ECO:0000313" key="1">
    <source>
        <dbReference type="EMBL" id="EOZ96173.1"/>
    </source>
</evidence>
<sequence>MIAKSSVIRGYCRFLKVKLPCTGYFLGERKWVGLVIQK</sequence>
<gene>
    <name evidence="1" type="ORF">A33Q_2766</name>
</gene>
<organism evidence="1 2">
    <name type="scientific">Indibacter alkaliphilus (strain CCUG 57479 / KCTC 22604 / LW1)</name>
    <dbReference type="NCBI Taxonomy" id="1189612"/>
    <lineage>
        <taxon>Bacteria</taxon>
        <taxon>Pseudomonadati</taxon>
        <taxon>Bacteroidota</taxon>
        <taxon>Cytophagia</taxon>
        <taxon>Cytophagales</taxon>
        <taxon>Cyclobacteriaceae</taxon>
    </lineage>
</organism>